<evidence type="ECO:0000256" key="6">
    <source>
        <dbReference type="SAM" id="MobiDB-lite"/>
    </source>
</evidence>
<feature type="region of interest" description="Disordered" evidence="6">
    <location>
        <begin position="1"/>
        <end position="42"/>
    </location>
</feature>
<evidence type="ECO:0000256" key="4">
    <source>
        <dbReference type="ARBA" id="ARBA00022989"/>
    </source>
</evidence>
<feature type="transmembrane region" description="Helical" evidence="7">
    <location>
        <begin position="161"/>
        <end position="181"/>
    </location>
</feature>
<comment type="caution">
    <text evidence="8">The sequence shown here is derived from an EMBL/GenBank/DDBJ whole genome shotgun (WGS) entry which is preliminary data.</text>
</comment>
<dbReference type="GO" id="GO:0022857">
    <property type="term" value="F:transmembrane transporter activity"/>
    <property type="evidence" value="ECO:0007669"/>
    <property type="project" value="TreeGrafter"/>
</dbReference>
<comment type="subcellular location">
    <subcellularLocation>
        <location evidence="1">Membrane</location>
        <topology evidence="1">Multi-pass membrane protein</topology>
    </subcellularLocation>
</comment>
<keyword evidence="9" id="KW-1185">Reference proteome</keyword>
<dbReference type="SUPFAM" id="SSF103473">
    <property type="entry name" value="MFS general substrate transporter"/>
    <property type="match status" value="1"/>
</dbReference>
<evidence type="ECO:0000256" key="3">
    <source>
        <dbReference type="ARBA" id="ARBA00022692"/>
    </source>
</evidence>
<keyword evidence="4 7" id="KW-1133">Transmembrane helix</keyword>
<gene>
    <name evidence="8" type="ORF">O9K51_03947</name>
</gene>
<evidence type="ECO:0000256" key="2">
    <source>
        <dbReference type="ARBA" id="ARBA00022448"/>
    </source>
</evidence>
<dbReference type="GO" id="GO:0016020">
    <property type="term" value="C:membrane"/>
    <property type="evidence" value="ECO:0007669"/>
    <property type="project" value="UniProtKB-SubCell"/>
</dbReference>
<dbReference type="EMBL" id="JAQHRD010000003">
    <property type="protein sequence ID" value="KAJ6442772.1"/>
    <property type="molecule type" value="Genomic_DNA"/>
</dbReference>
<feature type="transmembrane region" description="Helical" evidence="7">
    <location>
        <begin position="123"/>
        <end position="149"/>
    </location>
</feature>
<dbReference type="PANTHER" id="PTHR43791">
    <property type="entry name" value="PERMEASE-RELATED"/>
    <property type="match status" value="1"/>
</dbReference>
<keyword evidence="3 7" id="KW-0812">Transmembrane</keyword>
<evidence type="ECO:0000313" key="9">
    <source>
        <dbReference type="Proteomes" id="UP001163105"/>
    </source>
</evidence>
<dbReference type="InterPro" id="IPR036259">
    <property type="entry name" value="MFS_trans_sf"/>
</dbReference>
<organism evidence="8 9">
    <name type="scientific">Purpureocillium lavendulum</name>
    <dbReference type="NCBI Taxonomy" id="1247861"/>
    <lineage>
        <taxon>Eukaryota</taxon>
        <taxon>Fungi</taxon>
        <taxon>Dikarya</taxon>
        <taxon>Ascomycota</taxon>
        <taxon>Pezizomycotina</taxon>
        <taxon>Sordariomycetes</taxon>
        <taxon>Hypocreomycetidae</taxon>
        <taxon>Hypocreales</taxon>
        <taxon>Ophiocordycipitaceae</taxon>
        <taxon>Purpureocillium</taxon>
    </lineage>
</organism>
<proteinExistence type="predicted"/>
<sequence length="276" mass="31111">MSSPTEYKLETMEPRTTHIDEAQSNSGEKGGEVATGYPEATPEEERELLRRINLTILPLMCFVFFLQYLDKQSLSYASVFGLIPDLHLTSVQLSWTGSIFYVGQLVAQYPFIYVMSRLHLTKFVGATILWITMNGLAQTVGCFLMYGIGKNDKLALAPWRTLFLVCGAITTFAGILFYFYMPSGSNDAWFLTERQKQILSMRMAKDREGGDKTSFSSGQLKEALLDVKTWLVFWFGVLVTMQAPVLAFASLVISNIGYDRFETMLYMSPSGIVQIH</sequence>
<feature type="transmembrane region" description="Helical" evidence="7">
    <location>
        <begin position="231"/>
        <end position="258"/>
    </location>
</feature>
<keyword evidence="5 7" id="KW-0472">Membrane</keyword>
<name>A0AB34FWM8_9HYPO</name>
<feature type="compositionally biased region" description="Basic and acidic residues" evidence="6">
    <location>
        <begin position="7"/>
        <end position="21"/>
    </location>
</feature>
<evidence type="ECO:0000256" key="5">
    <source>
        <dbReference type="ARBA" id="ARBA00023136"/>
    </source>
</evidence>
<dbReference type="AlphaFoldDB" id="A0AB34FWM8"/>
<dbReference type="Gene3D" id="1.20.1250.20">
    <property type="entry name" value="MFS general substrate transporter like domains"/>
    <property type="match status" value="1"/>
</dbReference>
<dbReference type="PANTHER" id="PTHR43791:SF103">
    <property type="entry name" value="MAJOR FACILITATOR SUPERFAMILY (MFS) PROFILE DOMAIN-CONTAINING PROTEIN-RELATED"/>
    <property type="match status" value="1"/>
</dbReference>
<reference evidence="8" key="1">
    <citation type="submission" date="2023-01" db="EMBL/GenBank/DDBJ databases">
        <title>The growth and conidiation of Purpureocillium lavendulum are regulated by nitrogen source and histone H3K14 acetylation.</title>
        <authorList>
            <person name="Tang P."/>
            <person name="Han J."/>
            <person name="Zhang C."/>
            <person name="Tang P."/>
            <person name="Qi F."/>
            <person name="Zhang K."/>
            <person name="Liang L."/>
        </authorList>
    </citation>
    <scope>NUCLEOTIDE SEQUENCE</scope>
    <source>
        <strain evidence="8">YMF1.00683</strain>
    </source>
</reference>
<accession>A0AB34FWM8</accession>
<protein>
    <submittedName>
        <fullName evidence="8">Threonine ammonia-lyase</fullName>
    </submittedName>
</protein>
<evidence type="ECO:0000256" key="7">
    <source>
        <dbReference type="SAM" id="Phobius"/>
    </source>
</evidence>
<evidence type="ECO:0000256" key="1">
    <source>
        <dbReference type="ARBA" id="ARBA00004141"/>
    </source>
</evidence>
<feature type="transmembrane region" description="Helical" evidence="7">
    <location>
        <begin position="52"/>
        <end position="69"/>
    </location>
</feature>
<dbReference type="Proteomes" id="UP001163105">
    <property type="component" value="Unassembled WGS sequence"/>
</dbReference>
<keyword evidence="2" id="KW-0813">Transport</keyword>
<evidence type="ECO:0000313" key="8">
    <source>
        <dbReference type="EMBL" id="KAJ6442772.1"/>
    </source>
</evidence>